<feature type="transmembrane region" description="Helical" evidence="6">
    <location>
        <begin position="21"/>
        <end position="44"/>
    </location>
</feature>
<evidence type="ECO:0000256" key="5">
    <source>
        <dbReference type="ARBA" id="ARBA00023136"/>
    </source>
</evidence>
<feature type="transmembrane region" description="Helical" evidence="6">
    <location>
        <begin position="133"/>
        <end position="155"/>
    </location>
</feature>
<name>A0A4Q4Z1G7_9ACTN</name>
<keyword evidence="5 6" id="KW-0472">Membrane</keyword>
<dbReference type="AlphaFoldDB" id="A0A4Q4Z1G7"/>
<gene>
    <name evidence="8" type="ORF">EKO23_24445</name>
</gene>
<dbReference type="InterPro" id="IPR016174">
    <property type="entry name" value="Di-haem_cyt_TM"/>
</dbReference>
<comment type="subcellular location">
    <subcellularLocation>
        <location evidence="1">Cell membrane</location>
        <topology evidence="1">Multi-pass membrane protein</topology>
    </subcellularLocation>
</comment>
<evidence type="ECO:0000313" key="8">
    <source>
        <dbReference type="EMBL" id="RYP80691.1"/>
    </source>
</evidence>
<dbReference type="GO" id="GO:0009055">
    <property type="term" value="F:electron transfer activity"/>
    <property type="evidence" value="ECO:0007669"/>
    <property type="project" value="InterPro"/>
</dbReference>
<comment type="caution">
    <text evidence="8">The sequence shown here is derived from an EMBL/GenBank/DDBJ whole genome shotgun (WGS) entry which is preliminary data.</text>
</comment>
<dbReference type="Pfam" id="PF01292">
    <property type="entry name" value="Ni_hydr_CYTB"/>
    <property type="match status" value="1"/>
</dbReference>
<dbReference type="EMBL" id="SDKM01000093">
    <property type="protein sequence ID" value="RYP80691.1"/>
    <property type="molecule type" value="Genomic_DNA"/>
</dbReference>
<evidence type="ECO:0000256" key="4">
    <source>
        <dbReference type="ARBA" id="ARBA00022989"/>
    </source>
</evidence>
<dbReference type="InterPro" id="IPR011577">
    <property type="entry name" value="Cyt_b561_bac/Ni-Hgenase"/>
</dbReference>
<feature type="transmembrane region" description="Helical" evidence="6">
    <location>
        <begin position="167"/>
        <end position="187"/>
    </location>
</feature>
<evidence type="ECO:0000256" key="1">
    <source>
        <dbReference type="ARBA" id="ARBA00004651"/>
    </source>
</evidence>
<organism evidence="8 9">
    <name type="scientific">Nocardioides guangzhouensis</name>
    <dbReference type="NCBI Taxonomy" id="2497878"/>
    <lineage>
        <taxon>Bacteria</taxon>
        <taxon>Bacillati</taxon>
        <taxon>Actinomycetota</taxon>
        <taxon>Actinomycetes</taxon>
        <taxon>Propionibacteriales</taxon>
        <taxon>Nocardioidaceae</taxon>
        <taxon>Nocardioides</taxon>
    </lineage>
</organism>
<keyword evidence="4 6" id="KW-1133">Transmembrane helix</keyword>
<dbReference type="RefSeq" id="WP_134721151.1">
    <property type="nucleotide sequence ID" value="NZ_SDKM01000093.1"/>
</dbReference>
<evidence type="ECO:0000256" key="6">
    <source>
        <dbReference type="SAM" id="Phobius"/>
    </source>
</evidence>
<evidence type="ECO:0000256" key="3">
    <source>
        <dbReference type="ARBA" id="ARBA00022692"/>
    </source>
</evidence>
<accession>A0A4Q4Z1G7</accession>
<keyword evidence="9" id="KW-1185">Reference proteome</keyword>
<sequence>MATDRATRPRRDVVERNGRAARWFHAGVYVAVLVLLGTGLWLLAGREGQPSPLSRLAGVPDTRLHVWVGWAFTGLVVGGMLLAGPAAVRFVRDSLRFDRGDLAWFRTWPAALLTGRFSRHEGRFDPGQRIAHVGLVLSLVSVTSSGVAMALLHGGPAFVWLVPLHTWSTYVLVSLVLGHVLIASGVLPGYRGVWRSMHLGGRLDARDARRLWPGWTERHHP</sequence>
<keyword evidence="3 6" id="KW-0812">Transmembrane</keyword>
<dbReference type="Proteomes" id="UP000295198">
    <property type="component" value="Unassembled WGS sequence"/>
</dbReference>
<proteinExistence type="predicted"/>
<evidence type="ECO:0000256" key="2">
    <source>
        <dbReference type="ARBA" id="ARBA00022475"/>
    </source>
</evidence>
<feature type="transmembrane region" description="Helical" evidence="6">
    <location>
        <begin position="64"/>
        <end position="88"/>
    </location>
</feature>
<dbReference type="GO" id="GO:0005886">
    <property type="term" value="C:plasma membrane"/>
    <property type="evidence" value="ECO:0007669"/>
    <property type="project" value="UniProtKB-SubCell"/>
</dbReference>
<dbReference type="Gene3D" id="1.20.950.20">
    <property type="entry name" value="Transmembrane di-heme cytochromes, Chain C"/>
    <property type="match status" value="1"/>
</dbReference>
<feature type="domain" description="Cytochrome b561 bacterial/Ni-hydrogenase" evidence="7">
    <location>
        <begin position="19"/>
        <end position="197"/>
    </location>
</feature>
<protein>
    <submittedName>
        <fullName evidence="8">Cytochrome b/b6 domain-containing protein</fullName>
    </submittedName>
</protein>
<dbReference type="OrthoDB" id="3356835at2"/>
<reference evidence="8 9" key="1">
    <citation type="submission" date="2019-01" db="EMBL/GenBank/DDBJ databases">
        <title>Nocardioides guangzhouensis sp. nov., an actinobacterium isolated from soil.</title>
        <authorList>
            <person name="Fu Y."/>
            <person name="Cai Y."/>
            <person name="Lin Z."/>
            <person name="Chen P."/>
        </authorList>
    </citation>
    <scope>NUCLEOTIDE SEQUENCE [LARGE SCALE GENOMIC DNA]</scope>
    <source>
        <strain evidence="8 9">130</strain>
    </source>
</reference>
<dbReference type="SUPFAM" id="SSF81342">
    <property type="entry name" value="Transmembrane di-heme cytochromes"/>
    <property type="match status" value="1"/>
</dbReference>
<evidence type="ECO:0000259" key="7">
    <source>
        <dbReference type="Pfam" id="PF01292"/>
    </source>
</evidence>
<keyword evidence="2" id="KW-1003">Cell membrane</keyword>
<dbReference type="GO" id="GO:0022904">
    <property type="term" value="P:respiratory electron transport chain"/>
    <property type="evidence" value="ECO:0007669"/>
    <property type="project" value="InterPro"/>
</dbReference>
<evidence type="ECO:0000313" key="9">
    <source>
        <dbReference type="Proteomes" id="UP000295198"/>
    </source>
</evidence>